<accession>A0ACC2WKA4</accession>
<dbReference type="EMBL" id="JASBWS010000018">
    <property type="protein sequence ID" value="KAJ9111526.1"/>
    <property type="molecule type" value="Genomic_DNA"/>
</dbReference>
<sequence length="229" mass="25136">MPPILTVSNLTLRTDNGTPIFQNINLDINENDVLVLQGRSGSGKTTLLKCLAELNIYQEGEIRLHGKKASEYGVPLYRTKVLYVPQRPSLLPGTPQDFLQTIPSYRAHRKPSSSAAQKPAVWERALRVSKSWGMDGALWRREWATLSGGEAQRMGLAVAVSLGDAEVILLDEPTSALDPETTERVEKTLLGLLPNGDAPDGTLKALVWITHSAEQGERVGTRTFDVSQH</sequence>
<organism evidence="1 2">
    <name type="scientific">Naganishia adeliensis</name>
    <dbReference type="NCBI Taxonomy" id="92952"/>
    <lineage>
        <taxon>Eukaryota</taxon>
        <taxon>Fungi</taxon>
        <taxon>Dikarya</taxon>
        <taxon>Basidiomycota</taxon>
        <taxon>Agaricomycotina</taxon>
        <taxon>Tremellomycetes</taxon>
        <taxon>Filobasidiales</taxon>
        <taxon>Filobasidiaceae</taxon>
        <taxon>Naganishia</taxon>
    </lineage>
</organism>
<comment type="caution">
    <text evidence="1">The sequence shown here is derived from an EMBL/GenBank/DDBJ whole genome shotgun (WGS) entry which is preliminary data.</text>
</comment>
<dbReference type="Proteomes" id="UP001230649">
    <property type="component" value="Unassembled WGS sequence"/>
</dbReference>
<gene>
    <name evidence="1" type="ORF">QFC20_002498</name>
</gene>
<keyword evidence="2" id="KW-1185">Reference proteome</keyword>
<name>A0ACC2WKA4_9TREE</name>
<proteinExistence type="predicted"/>
<evidence type="ECO:0000313" key="2">
    <source>
        <dbReference type="Proteomes" id="UP001230649"/>
    </source>
</evidence>
<reference evidence="1" key="1">
    <citation type="submission" date="2023-04" db="EMBL/GenBank/DDBJ databases">
        <title>Draft Genome sequencing of Naganishia species isolated from polar environments using Oxford Nanopore Technology.</title>
        <authorList>
            <person name="Leo P."/>
            <person name="Venkateswaran K."/>
        </authorList>
    </citation>
    <scope>NUCLEOTIDE SEQUENCE</scope>
    <source>
        <strain evidence="1">MNA-CCFEE 5262</strain>
    </source>
</reference>
<protein>
    <submittedName>
        <fullName evidence="1">Uncharacterized protein</fullName>
    </submittedName>
</protein>
<evidence type="ECO:0000313" key="1">
    <source>
        <dbReference type="EMBL" id="KAJ9111526.1"/>
    </source>
</evidence>